<accession>A0ABD3M0X5</accession>
<sequence>MTVTALFSIICPAQSFVVHPMTTTTTTVAASASTPVAPAVALSSSRGCDRRHKSLSKFSTSSCRSAASDVTAQSTTNTLTLTLEKPLGLILEEVESTTSSASGVIVTQVNENGSAYTSSYRDSLPQMLIKTVMGKDVTAFTLEEVMDVIIGAPSPVDIEFVSLDSSSSASVEIHEITTPDTTSPKYEVGTSVTITVQQPSETRKPEITIEAKVGDNLRKTLLANPDIELYRGLKKKLGNCGGGGQCGFCAVEVIDLDAEGKVWGQRSDYEINKIGKNGNEKTRLACLNNIAGPAIVKTL</sequence>
<keyword evidence="1" id="KW-0732">Signal</keyword>
<dbReference type="Proteomes" id="UP001530293">
    <property type="component" value="Unassembled WGS sequence"/>
</dbReference>
<keyword evidence="3" id="KW-1185">Reference proteome</keyword>
<reference evidence="2 3" key="1">
    <citation type="submission" date="2024-10" db="EMBL/GenBank/DDBJ databases">
        <title>Updated reference genomes for cyclostephanoid diatoms.</title>
        <authorList>
            <person name="Roberts W.R."/>
            <person name="Alverson A.J."/>
        </authorList>
    </citation>
    <scope>NUCLEOTIDE SEQUENCE [LARGE SCALE GENOMIC DNA]</scope>
    <source>
        <strain evidence="2 3">AJA232-27</strain>
    </source>
</reference>
<gene>
    <name evidence="2" type="ORF">ACHAWU_008539</name>
</gene>
<organism evidence="2 3">
    <name type="scientific">Discostella pseudostelligera</name>
    <dbReference type="NCBI Taxonomy" id="259834"/>
    <lineage>
        <taxon>Eukaryota</taxon>
        <taxon>Sar</taxon>
        <taxon>Stramenopiles</taxon>
        <taxon>Ochrophyta</taxon>
        <taxon>Bacillariophyta</taxon>
        <taxon>Coscinodiscophyceae</taxon>
        <taxon>Thalassiosirophycidae</taxon>
        <taxon>Stephanodiscales</taxon>
        <taxon>Stephanodiscaceae</taxon>
        <taxon>Discostella</taxon>
    </lineage>
</organism>
<evidence type="ECO:0000256" key="1">
    <source>
        <dbReference type="SAM" id="SignalP"/>
    </source>
</evidence>
<evidence type="ECO:0000313" key="3">
    <source>
        <dbReference type="Proteomes" id="UP001530293"/>
    </source>
</evidence>
<proteinExistence type="predicted"/>
<dbReference type="SUPFAM" id="SSF54292">
    <property type="entry name" value="2Fe-2S ferredoxin-like"/>
    <property type="match status" value="1"/>
</dbReference>
<evidence type="ECO:0008006" key="4">
    <source>
        <dbReference type="Google" id="ProtNLM"/>
    </source>
</evidence>
<dbReference type="Gene3D" id="3.10.20.30">
    <property type="match status" value="1"/>
</dbReference>
<evidence type="ECO:0000313" key="2">
    <source>
        <dbReference type="EMBL" id="KAL3757378.1"/>
    </source>
</evidence>
<protein>
    <recommendedName>
        <fullName evidence="4">2Fe-2S ferredoxin-type domain-containing protein</fullName>
    </recommendedName>
</protein>
<feature type="signal peptide" evidence="1">
    <location>
        <begin position="1"/>
        <end position="15"/>
    </location>
</feature>
<comment type="caution">
    <text evidence="2">The sequence shown here is derived from an EMBL/GenBank/DDBJ whole genome shotgun (WGS) entry which is preliminary data.</text>
</comment>
<dbReference type="EMBL" id="JALLBG020000268">
    <property type="protein sequence ID" value="KAL3757378.1"/>
    <property type="molecule type" value="Genomic_DNA"/>
</dbReference>
<dbReference type="AlphaFoldDB" id="A0ABD3M0X5"/>
<feature type="chain" id="PRO_5044881644" description="2Fe-2S ferredoxin-type domain-containing protein" evidence="1">
    <location>
        <begin position="16"/>
        <end position="299"/>
    </location>
</feature>
<dbReference type="InterPro" id="IPR036010">
    <property type="entry name" value="2Fe-2S_ferredoxin-like_sf"/>
</dbReference>
<name>A0ABD3M0X5_9STRA</name>
<dbReference type="InterPro" id="IPR012675">
    <property type="entry name" value="Beta-grasp_dom_sf"/>
</dbReference>